<name>A0A226CSU2_FOLCA</name>
<keyword evidence="2" id="KW-0808">Transferase</keyword>
<dbReference type="GO" id="GO:0005542">
    <property type="term" value="F:folic acid binding"/>
    <property type="evidence" value="ECO:0007669"/>
    <property type="project" value="InterPro"/>
</dbReference>
<dbReference type="EMBL" id="LNIX01000130">
    <property type="protein sequence ID" value="OXA36522.1"/>
    <property type="molecule type" value="Genomic_DNA"/>
</dbReference>
<comment type="caution">
    <text evidence="2">The sequence shown here is derived from an EMBL/GenBank/DDBJ whole genome shotgun (WGS) entry which is preliminary data.</text>
</comment>
<dbReference type="Pfam" id="PF04961">
    <property type="entry name" value="FTCD_C"/>
    <property type="match status" value="1"/>
</dbReference>
<dbReference type="Gene3D" id="3.30.70.670">
    <property type="entry name" value="Formiminotransferase, C-terminal subdomain"/>
    <property type="match status" value="1"/>
</dbReference>
<dbReference type="AlphaFoldDB" id="A0A226CSU2"/>
<sequence length="269" mass="29973">MAVVLEKRGNLKPFRSKAIAESLNLSVVGSELVGLVPLSALLDAANFYIQRENLMILDDDQKVKLAIDRLGLNSLYSFDPKERIIEWKVESSDPPKPLLDLRLTQFIKEGAALGSMVGLLTYGKKQWEEFDSTMRDIIPPLYGGVDHLLRFVEADTNAFNKYVEAIRQTKNAESDVAQTALLNAINVPMELERKLASLWSVLETISKIGNPNCISDVQVAVKCVETGIYGARCNVIINCKSLTDANLRKSLIQEANSLYKEAQQKCQQI</sequence>
<dbReference type="InterPro" id="IPR022384">
    <property type="entry name" value="FormiminoTrfase_cat_dom_sf"/>
</dbReference>
<feature type="domain" description="Formiminotransferase C-terminal subdomain" evidence="1">
    <location>
        <begin position="3"/>
        <end position="88"/>
    </location>
</feature>
<dbReference type="InterPro" id="IPR036178">
    <property type="entry name" value="Formintransfe-cycloase-like_sf"/>
</dbReference>
<evidence type="ECO:0000259" key="1">
    <source>
        <dbReference type="SMART" id="SM01221"/>
    </source>
</evidence>
<dbReference type="Gene3D" id="1.20.120.680">
    <property type="entry name" value="Formiminotetrahydrofolate cyclodeaminase monomer, up-and-down helical bundle"/>
    <property type="match status" value="1"/>
</dbReference>
<dbReference type="GO" id="GO:0016740">
    <property type="term" value="F:transferase activity"/>
    <property type="evidence" value="ECO:0007669"/>
    <property type="project" value="UniProtKB-KW"/>
</dbReference>
<dbReference type="Pfam" id="PF02971">
    <property type="entry name" value="FTCD"/>
    <property type="match status" value="1"/>
</dbReference>
<proteinExistence type="predicted"/>
<dbReference type="Proteomes" id="UP000198287">
    <property type="component" value="Unassembled WGS sequence"/>
</dbReference>
<dbReference type="OMA" id="NVIINCK"/>
<keyword evidence="3" id="KW-1185">Reference proteome</keyword>
<dbReference type="SMART" id="SM01221">
    <property type="entry name" value="FTCD"/>
    <property type="match status" value="1"/>
</dbReference>
<reference evidence="2 3" key="1">
    <citation type="submission" date="2015-12" db="EMBL/GenBank/DDBJ databases">
        <title>The genome of Folsomia candida.</title>
        <authorList>
            <person name="Faddeeva A."/>
            <person name="Derks M.F."/>
            <person name="Anvar Y."/>
            <person name="Smit S."/>
            <person name="Van Straalen N."/>
            <person name="Roelofs D."/>
        </authorList>
    </citation>
    <scope>NUCLEOTIDE SEQUENCE [LARGE SCALE GENOMIC DNA]</scope>
    <source>
        <strain evidence="2 3">VU population</strain>
        <tissue evidence="2">Whole body</tissue>
    </source>
</reference>
<dbReference type="SUPFAM" id="SSF101262">
    <property type="entry name" value="Methenyltetrahydrofolate cyclohydrolase-like"/>
    <property type="match status" value="1"/>
</dbReference>
<evidence type="ECO:0000313" key="2">
    <source>
        <dbReference type="EMBL" id="OXA36522.1"/>
    </source>
</evidence>
<organism evidence="2 3">
    <name type="scientific">Folsomia candida</name>
    <name type="common">Springtail</name>
    <dbReference type="NCBI Taxonomy" id="158441"/>
    <lineage>
        <taxon>Eukaryota</taxon>
        <taxon>Metazoa</taxon>
        <taxon>Ecdysozoa</taxon>
        <taxon>Arthropoda</taxon>
        <taxon>Hexapoda</taxon>
        <taxon>Collembola</taxon>
        <taxon>Entomobryomorpha</taxon>
        <taxon>Isotomoidea</taxon>
        <taxon>Isotomidae</taxon>
        <taxon>Proisotominae</taxon>
        <taxon>Folsomia</taxon>
    </lineage>
</organism>
<dbReference type="STRING" id="158441.A0A226CSU2"/>
<evidence type="ECO:0000313" key="3">
    <source>
        <dbReference type="Proteomes" id="UP000198287"/>
    </source>
</evidence>
<dbReference type="SUPFAM" id="SSF55116">
    <property type="entry name" value="Formiminotransferase domain of formiminotransferase-cyclodeaminase"/>
    <property type="match status" value="1"/>
</dbReference>
<dbReference type="InterPro" id="IPR013802">
    <property type="entry name" value="Formiminotransferase_C"/>
</dbReference>
<dbReference type="OrthoDB" id="48036at2759"/>
<accession>A0A226CSU2</accession>
<gene>
    <name evidence="2" type="ORF">Fcan01_28713</name>
</gene>
<protein>
    <submittedName>
        <fullName evidence="2">Formimidoyltransferase-cyclodeaminase</fullName>
    </submittedName>
</protein>
<dbReference type="InterPro" id="IPR037070">
    <property type="entry name" value="Formiminotransferase_C_sf"/>
</dbReference>
<dbReference type="InterPro" id="IPR007044">
    <property type="entry name" value="Cyclodeamin/CycHdrlase"/>
</dbReference>